<keyword evidence="2 10" id="KW-0813">Transport</keyword>
<gene>
    <name evidence="15" type="ORF">H0485_12950</name>
</gene>
<evidence type="ECO:0000256" key="10">
    <source>
        <dbReference type="PROSITE-ProRule" id="PRU01360"/>
    </source>
</evidence>
<evidence type="ECO:0000256" key="6">
    <source>
        <dbReference type="ARBA" id="ARBA00023077"/>
    </source>
</evidence>
<dbReference type="PROSITE" id="PS52016">
    <property type="entry name" value="TONB_DEPENDENT_REC_3"/>
    <property type="match status" value="1"/>
</dbReference>
<dbReference type="Gene3D" id="2.40.170.20">
    <property type="entry name" value="TonB-dependent receptor, beta-barrel domain"/>
    <property type="match status" value="1"/>
</dbReference>
<dbReference type="InterPro" id="IPR036942">
    <property type="entry name" value="Beta-barrel_TonB_sf"/>
</dbReference>
<feature type="short sequence motif" description="TonB C-terminal box" evidence="11">
    <location>
        <begin position="620"/>
        <end position="637"/>
    </location>
</feature>
<dbReference type="Gene3D" id="2.170.130.10">
    <property type="entry name" value="TonB-dependent receptor, plug domain"/>
    <property type="match status" value="1"/>
</dbReference>
<proteinExistence type="inferred from homology"/>
<dbReference type="PANTHER" id="PTHR30069">
    <property type="entry name" value="TONB-DEPENDENT OUTER MEMBRANE RECEPTOR"/>
    <property type="match status" value="1"/>
</dbReference>
<reference evidence="15 16" key="1">
    <citation type="submission" date="2020-07" db="EMBL/GenBank/DDBJ databases">
        <title>Pseudogemmobacter sp. nov., isolated from poultry manure in Taiwan.</title>
        <authorList>
            <person name="Lin S.-Y."/>
            <person name="Tang Y.-S."/>
            <person name="Young C.-C."/>
        </authorList>
    </citation>
    <scope>NUCLEOTIDE SEQUENCE [LARGE SCALE GENOMIC DNA]</scope>
    <source>
        <strain evidence="15 16">CC-YST710</strain>
    </source>
</reference>
<keyword evidence="16" id="KW-1185">Reference proteome</keyword>
<comment type="caution">
    <text evidence="15">The sequence shown here is derived from an EMBL/GenBank/DDBJ whole genome shotgun (WGS) entry which is preliminary data.</text>
</comment>
<evidence type="ECO:0000313" key="15">
    <source>
        <dbReference type="EMBL" id="MCB5410904.1"/>
    </source>
</evidence>
<keyword evidence="7 10" id="KW-0472">Membrane</keyword>
<keyword evidence="5" id="KW-0732">Signal</keyword>
<comment type="similarity">
    <text evidence="10 12">Belongs to the TonB-dependent receptor family.</text>
</comment>
<evidence type="ECO:0000313" key="16">
    <source>
        <dbReference type="Proteomes" id="UP001198571"/>
    </source>
</evidence>
<evidence type="ECO:0000256" key="12">
    <source>
        <dbReference type="RuleBase" id="RU003357"/>
    </source>
</evidence>
<dbReference type="Pfam" id="PF00593">
    <property type="entry name" value="TonB_dep_Rec_b-barrel"/>
    <property type="match status" value="1"/>
</dbReference>
<evidence type="ECO:0000256" key="2">
    <source>
        <dbReference type="ARBA" id="ARBA00022448"/>
    </source>
</evidence>
<evidence type="ECO:0000259" key="14">
    <source>
        <dbReference type="Pfam" id="PF07715"/>
    </source>
</evidence>
<dbReference type="PROSITE" id="PS01156">
    <property type="entry name" value="TONB_DEPENDENT_REC_2"/>
    <property type="match status" value="1"/>
</dbReference>
<dbReference type="InterPro" id="IPR000531">
    <property type="entry name" value="Beta-barrel_TonB"/>
</dbReference>
<evidence type="ECO:0000259" key="13">
    <source>
        <dbReference type="Pfam" id="PF00593"/>
    </source>
</evidence>
<comment type="subcellular location">
    <subcellularLocation>
        <location evidence="1 10">Cell outer membrane</location>
        <topology evidence="1 10">Multi-pass membrane protein</topology>
    </subcellularLocation>
</comment>
<evidence type="ECO:0000256" key="5">
    <source>
        <dbReference type="ARBA" id="ARBA00022729"/>
    </source>
</evidence>
<feature type="domain" description="TonB-dependent receptor plug" evidence="14">
    <location>
        <begin position="5"/>
        <end position="92"/>
    </location>
</feature>
<evidence type="ECO:0000256" key="11">
    <source>
        <dbReference type="PROSITE-ProRule" id="PRU10144"/>
    </source>
</evidence>
<organism evidence="15 16">
    <name type="scientific">Pseudogemmobacter faecipullorum</name>
    <dbReference type="NCBI Taxonomy" id="2755041"/>
    <lineage>
        <taxon>Bacteria</taxon>
        <taxon>Pseudomonadati</taxon>
        <taxon>Pseudomonadota</taxon>
        <taxon>Alphaproteobacteria</taxon>
        <taxon>Rhodobacterales</taxon>
        <taxon>Paracoccaceae</taxon>
        <taxon>Pseudogemmobacter</taxon>
    </lineage>
</organism>
<dbReference type="InterPro" id="IPR037066">
    <property type="entry name" value="Plug_dom_sf"/>
</dbReference>
<evidence type="ECO:0000256" key="7">
    <source>
        <dbReference type="ARBA" id="ARBA00023136"/>
    </source>
</evidence>
<keyword evidence="3 10" id="KW-1134">Transmembrane beta strand</keyword>
<evidence type="ECO:0000256" key="1">
    <source>
        <dbReference type="ARBA" id="ARBA00004571"/>
    </source>
</evidence>
<protein>
    <submittedName>
        <fullName evidence="15">TonB-dependent receptor</fullName>
    </submittedName>
</protein>
<accession>A0ABS8CNF1</accession>
<dbReference type="InterPro" id="IPR010917">
    <property type="entry name" value="TonB_rcpt_CS"/>
</dbReference>
<name>A0ABS8CNF1_9RHOB</name>
<dbReference type="InterPro" id="IPR012910">
    <property type="entry name" value="Plug_dom"/>
</dbReference>
<evidence type="ECO:0000256" key="3">
    <source>
        <dbReference type="ARBA" id="ARBA00022452"/>
    </source>
</evidence>
<dbReference type="Pfam" id="PF07715">
    <property type="entry name" value="Plug"/>
    <property type="match status" value="1"/>
</dbReference>
<dbReference type="SUPFAM" id="SSF56935">
    <property type="entry name" value="Porins"/>
    <property type="match status" value="1"/>
</dbReference>
<dbReference type="InterPro" id="IPR039426">
    <property type="entry name" value="TonB-dep_rcpt-like"/>
</dbReference>
<evidence type="ECO:0000256" key="4">
    <source>
        <dbReference type="ARBA" id="ARBA00022692"/>
    </source>
</evidence>
<dbReference type="CDD" id="cd01347">
    <property type="entry name" value="ligand_gated_channel"/>
    <property type="match status" value="1"/>
</dbReference>
<dbReference type="EMBL" id="JACDXX010000011">
    <property type="protein sequence ID" value="MCB5410904.1"/>
    <property type="molecule type" value="Genomic_DNA"/>
</dbReference>
<dbReference type="Proteomes" id="UP001198571">
    <property type="component" value="Unassembled WGS sequence"/>
</dbReference>
<evidence type="ECO:0000256" key="9">
    <source>
        <dbReference type="ARBA" id="ARBA00023237"/>
    </source>
</evidence>
<keyword evidence="9 10" id="KW-0998">Cell outer membrane</keyword>
<sequence length="637" mass="70634">MQENRLTLEDALATQPGVSAISSGGGSRNEREIFVRGFDRWHVPLSIDGIRVFLPADNRLDYGRFLVPDLAEVQVQKSYVSVINGPGGMGGAINLVTRKPEKPFEGEARLGAEAGNRGDVTGRNGYLSFGTRQESWYAQISYMRRDSDGFYLSRDFAPNPAYPYQDEGLRRDSGTDDSRLNLKFGYTPNATDEYVLSYTRQEGSKSAPYSTRLPVSGFPGSGGGSTQRDWTWPEWDISSLAFYSHTALGTGTLKTRVYYNTFDNILSAWDDASHQVQSLGRAFNSVYDDHSVGASLEYGLTTGAHDLKFATHLRRDVHEETNYARPDHPTLSRIDPSERSIEETLSFAVEDTWRIRDDLRLVAGLSYESAEVKEAKRSSLSTGYAPLSVDALNWQMAVIQEAGNGGEYHASLSSRTAFPTLFHRYSTSFGTMVPNPDLKPERATNFELGYKGDLGPVAVEGALFYSEVRDLIQTIEISSSPTVLSQRQNLAKARYAGFEIAATADLTGTLALQVNYTWLDLSVKDPVTNGARITDIPQHKAYVKLDWQASEKLTLSPSLELYSSRWSDPAIGSGDRNNPIYSNMSGFALANLDGSWQASEQAALYFGIRNLFDRDYAVTEGFPEAGRNFYLTAQMKF</sequence>
<keyword evidence="6 12" id="KW-0798">TonB box</keyword>
<feature type="domain" description="TonB-dependent receptor-like beta-barrel" evidence="13">
    <location>
        <begin position="172"/>
        <end position="611"/>
    </location>
</feature>
<evidence type="ECO:0000256" key="8">
    <source>
        <dbReference type="ARBA" id="ARBA00023170"/>
    </source>
</evidence>
<keyword evidence="4 10" id="KW-0812">Transmembrane</keyword>
<dbReference type="PANTHER" id="PTHR30069:SF29">
    <property type="entry name" value="HEMOGLOBIN AND HEMOGLOBIN-HAPTOGLOBIN-BINDING PROTEIN 1-RELATED"/>
    <property type="match status" value="1"/>
</dbReference>
<keyword evidence="8 15" id="KW-0675">Receptor</keyword>